<evidence type="ECO:0000256" key="2">
    <source>
        <dbReference type="SAM" id="SignalP"/>
    </source>
</evidence>
<accession>A0A1U9R354</accession>
<feature type="region of interest" description="Disordered" evidence="1">
    <location>
        <begin position="35"/>
        <end position="58"/>
    </location>
</feature>
<dbReference type="OrthoDB" id="4336783at2"/>
<evidence type="ECO:0000313" key="3">
    <source>
        <dbReference type="EMBL" id="AQU70325.1"/>
    </source>
</evidence>
<feature type="region of interest" description="Disordered" evidence="1">
    <location>
        <begin position="212"/>
        <end position="265"/>
    </location>
</feature>
<dbReference type="RefSeq" id="WP_078079010.1">
    <property type="nucleotide sequence ID" value="NZ_CP018047.1"/>
</dbReference>
<evidence type="ECO:0000313" key="4">
    <source>
        <dbReference type="Proteomes" id="UP000189677"/>
    </source>
</evidence>
<keyword evidence="4" id="KW-1185">Reference proteome</keyword>
<dbReference type="EMBL" id="CP018047">
    <property type="protein sequence ID" value="AQU70325.1"/>
    <property type="molecule type" value="Genomic_DNA"/>
</dbReference>
<evidence type="ECO:0008006" key="5">
    <source>
        <dbReference type="Google" id="ProtNLM"/>
    </source>
</evidence>
<gene>
    <name evidence="3" type="ORF">BBN63_33270</name>
</gene>
<organism evidence="3 4">
    <name type="scientific">Streptomyces niveus</name>
    <name type="common">Streptomyces spheroides</name>
    <dbReference type="NCBI Taxonomy" id="193462"/>
    <lineage>
        <taxon>Bacteria</taxon>
        <taxon>Bacillati</taxon>
        <taxon>Actinomycetota</taxon>
        <taxon>Actinomycetes</taxon>
        <taxon>Kitasatosporales</taxon>
        <taxon>Streptomycetaceae</taxon>
        <taxon>Streptomyces</taxon>
    </lineage>
</organism>
<feature type="compositionally biased region" description="Low complexity" evidence="1">
    <location>
        <begin position="249"/>
        <end position="259"/>
    </location>
</feature>
<feature type="signal peptide" evidence="2">
    <location>
        <begin position="1"/>
        <end position="30"/>
    </location>
</feature>
<proteinExistence type="predicted"/>
<reference evidence="3 4" key="1">
    <citation type="submission" date="2016-11" db="EMBL/GenBank/DDBJ databases">
        <title>Complete genome sequence of Streptomyces niveus SCSIO 3406.</title>
        <authorList>
            <person name="Zhu Q."/>
            <person name="Cheng W."/>
            <person name="Song Y."/>
            <person name="Li Q."/>
            <person name="Ju J."/>
        </authorList>
    </citation>
    <scope>NUCLEOTIDE SEQUENCE [LARGE SCALE GENOMIC DNA]</scope>
    <source>
        <strain evidence="3 4">SCSIO 3406</strain>
    </source>
</reference>
<keyword evidence="2" id="KW-0732">Signal</keyword>
<sequence>MRRLPHFDPSRHGRPVVLAALAATAALSGAAGCAAETGARDGGPAPELSPPVRSAPLWPDYAPPVPPTDGNADLAFEPYLPVRDVSVPAGGLKDVPVRKLLAKDPNVPEFVRVALRNCPGAECGLRDAVYRDLTADGRDELVVALDEPSSGLTLIQVYRASGDTVRPVLINWGPEGLTGETFGTDLILTSTGQNGRVTTRYRWNGEVMTVENPWKSSDDATRAPDPLAPEKAVPQQHAGPGPVPRTRPDNGTDNGTGTDAGERRP</sequence>
<evidence type="ECO:0000256" key="1">
    <source>
        <dbReference type="SAM" id="MobiDB-lite"/>
    </source>
</evidence>
<feature type="chain" id="PRO_5038442039" description="Lipoprotein" evidence="2">
    <location>
        <begin position="31"/>
        <end position="265"/>
    </location>
</feature>
<dbReference type="KEGG" id="snw:BBN63_33270"/>
<protein>
    <recommendedName>
        <fullName evidence="5">Lipoprotein</fullName>
    </recommendedName>
</protein>
<dbReference type="PROSITE" id="PS51257">
    <property type="entry name" value="PROKAR_LIPOPROTEIN"/>
    <property type="match status" value="1"/>
</dbReference>
<name>A0A1U9R354_STRNV</name>
<dbReference type="AlphaFoldDB" id="A0A1U9R354"/>
<dbReference type="Proteomes" id="UP000189677">
    <property type="component" value="Chromosome"/>
</dbReference>